<evidence type="ECO:0000256" key="1">
    <source>
        <dbReference type="SAM" id="MobiDB-lite"/>
    </source>
</evidence>
<accession>A0A0A8YXF9</accession>
<reference evidence="2" key="1">
    <citation type="submission" date="2014-09" db="EMBL/GenBank/DDBJ databases">
        <authorList>
            <person name="Magalhaes I.L.F."/>
            <person name="Oliveira U."/>
            <person name="Santos F.R."/>
            <person name="Vidigal T.H.D.A."/>
            <person name="Brescovit A.D."/>
            <person name="Santos A.J."/>
        </authorList>
    </citation>
    <scope>NUCLEOTIDE SEQUENCE</scope>
    <source>
        <tissue evidence="2">Shoot tissue taken approximately 20 cm above the soil surface</tissue>
    </source>
</reference>
<reference evidence="2" key="2">
    <citation type="journal article" date="2015" name="Data Brief">
        <title>Shoot transcriptome of the giant reed, Arundo donax.</title>
        <authorList>
            <person name="Barrero R.A."/>
            <person name="Guerrero F.D."/>
            <person name="Moolhuijzen P."/>
            <person name="Goolsby J.A."/>
            <person name="Tidwell J."/>
            <person name="Bellgard S.E."/>
            <person name="Bellgard M.I."/>
        </authorList>
    </citation>
    <scope>NUCLEOTIDE SEQUENCE</scope>
    <source>
        <tissue evidence="2">Shoot tissue taken approximately 20 cm above the soil surface</tissue>
    </source>
</reference>
<sequence>MLSLPPFSLSLSLQGAWARSGLRCRPLPEEDATTRQLPALEKNKKEVSACAD</sequence>
<name>A0A0A8YXF9_ARUDO</name>
<dbReference type="EMBL" id="GBRH01266056">
    <property type="protein sequence ID" value="JAD31839.1"/>
    <property type="molecule type" value="Transcribed_RNA"/>
</dbReference>
<feature type="compositionally biased region" description="Basic and acidic residues" evidence="1">
    <location>
        <begin position="41"/>
        <end position="52"/>
    </location>
</feature>
<dbReference type="AlphaFoldDB" id="A0A0A8YXF9"/>
<feature type="region of interest" description="Disordered" evidence="1">
    <location>
        <begin position="28"/>
        <end position="52"/>
    </location>
</feature>
<proteinExistence type="predicted"/>
<protein>
    <submittedName>
        <fullName evidence="2">Uncharacterized protein</fullName>
    </submittedName>
</protein>
<evidence type="ECO:0000313" key="2">
    <source>
        <dbReference type="EMBL" id="JAD31839.1"/>
    </source>
</evidence>
<organism evidence="2">
    <name type="scientific">Arundo donax</name>
    <name type="common">Giant reed</name>
    <name type="synonym">Donax arundinaceus</name>
    <dbReference type="NCBI Taxonomy" id="35708"/>
    <lineage>
        <taxon>Eukaryota</taxon>
        <taxon>Viridiplantae</taxon>
        <taxon>Streptophyta</taxon>
        <taxon>Embryophyta</taxon>
        <taxon>Tracheophyta</taxon>
        <taxon>Spermatophyta</taxon>
        <taxon>Magnoliopsida</taxon>
        <taxon>Liliopsida</taxon>
        <taxon>Poales</taxon>
        <taxon>Poaceae</taxon>
        <taxon>PACMAD clade</taxon>
        <taxon>Arundinoideae</taxon>
        <taxon>Arundineae</taxon>
        <taxon>Arundo</taxon>
    </lineage>
</organism>